<feature type="region of interest" description="Disordered" evidence="1">
    <location>
        <begin position="881"/>
        <end position="954"/>
    </location>
</feature>
<dbReference type="EnsemblPlants" id="Pp3c7_8980V3.2">
    <property type="protein sequence ID" value="PAC:32924099.CDS.1"/>
    <property type="gene ID" value="Pp3c7_8980"/>
</dbReference>
<name>A0A7I3Z577_PHYPA</name>
<reference evidence="2 3" key="1">
    <citation type="journal article" date="2008" name="Science">
        <title>The Physcomitrella genome reveals evolutionary insights into the conquest of land by plants.</title>
        <authorList>
            <person name="Rensing S."/>
            <person name="Lang D."/>
            <person name="Zimmer A."/>
            <person name="Terry A."/>
            <person name="Salamov A."/>
            <person name="Shapiro H."/>
            <person name="Nishiyama T."/>
            <person name="Perroud P.-F."/>
            <person name="Lindquist E."/>
            <person name="Kamisugi Y."/>
            <person name="Tanahashi T."/>
            <person name="Sakakibara K."/>
            <person name="Fujita T."/>
            <person name="Oishi K."/>
            <person name="Shin-I T."/>
            <person name="Kuroki Y."/>
            <person name="Toyoda A."/>
            <person name="Suzuki Y."/>
            <person name="Hashimoto A."/>
            <person name="Yamaguchi K."/>
            <person name="Sugano A."/>
            <person name="Kohara Y."/>
            <person name="Fujiyama A."/>
            <person name="Anterola A."/>
            <person name="Aoki S."/>
            <person name="Ashton N."/>
            <person name="Barbazuk W.B."/>
            <person name="Barker E."/>
            <person name="Bennetzen J."/>
            <person name="Bezanilla M."/>
            <person name="Blankenship R."/>
            <person name="Cho S.H."/>
            <person name="Dutcher S."/>
            <person name="Estelle M."/>
            <person name="Fawcett J.A."/>
            <person name="Gundlach H."/>
            <person name="Hanada K."/>
            <person name="Heyl A."/>
            <person name="Hicks K.A."/>
            <person name="Hugh J."/>
            <person name="Lohr M."/>
            <person name="Mayer K."/>
            <person name="Melkozernov A."/>
            <person name="Murata T."/>
            <person name="Nelson D."/>
            <person name="Pils B."/>
            <person name="Prigge M."/>
            <person name="Reiss B."/>
            <person name="Renner T."/>
            <person name="Rombauts S."/>
            <person name="Rushton P."/>
            <person name="Sanderfoot A."/>
            <person name="Schween G."/>
            <person name="Shiu S.-H."/>
            <person name="Stueber K."/>
            <person name="Theodoulou F.L."/>
            <person name="Tu H."/>
            <person name="Van de Peer Y."/>
            <person name="Verrier P.J."/>
            <person name="Waters E."/>
            <person name="Wood A."/>
            <person name="Yang L."/>
            <person name="Cove D."/>
            <person name="Cuming A."/>
            <person name="Hasebe M."/>
            <person name="Lucas S."/>
            <person name="Mishler D.B."/>
            <person name="Reski R."/>
            <person name="Grigoriev I."/>
            <person name="Quatrano R.S."/>
            <person name="Boore J.L."/>
        </authorList>
    </citation>
    <scope>NUCLEOTIDE SEQUENCE [LARGE SCALE GENOMIC DNA]</scope>
    <source>
        <strain evidence="2 3">cv. Gransden 2004</strain>
    </source>
</reference>
<feature type="compositionally biased region" description="Low complexity" evidence="1">
    <location>
        <begin position="788"/>
        <end position="803"/>
    </location>
</feature>
<feature type="region of interest" description="Disordered" evidence="1">
    <location>
        <begin position="449"/>
        <end position="470"/>
    </location>
</feature>
<feature type="compositionally biased region" description="Polar residues" evidence="1">
    <location>
        <begin position="1365"/>
        <end position="1380"/>
    </location>
</feature>
<dbReference type="Gramene" id="Pp3c7_8980V3.2">
    <property type="protein sequence ID" value="PAC:32924099.CDS.1"/>
    <property type="gene ID" value="Pp3c7_8980"/>
</dbReference>
<protein>
    <submittedName>
        <fullName evidence="2">Uncharacterized protein</fullName>
    </submittedName>
</protein>
<dbReference type="PANTHER" id="PTHR31192:SF4">
    <property type="entry name" value="SPERM-SPECIFIC FAMILY, CLASS Q"/>
    <property type="match status" value="1"/>
</dbReference>
<dbReference type="Proteomes" id="UP000006727">
    <property type="component" value="Chromosome 7"/>
</dbReference>
<organism evidence="2 3">
    <name type="scientific">Physcomitrium patens</name>
    <name type="common">Spreading-leaved earth moss</name>
    <name type="synonym">Physcomitrella patens</name>
    <dbReference type="NCBI Taxonomy" id="3218"/>
    <lineage>
        <taxon>Eukaryota</taxon>
        <taxon>Viridiplantae</taxon>
        <taxon>Streptophyta</taxon>
        <taxon>Embryophyta</taxon>
        <taxon>Bryophyta</taxon>
        <taxon>Bryophytina</taxon>
        <taxon>Bryopsida</taxon>
        <taxon>Funariidae</taxon>
        <taxon>Funariales</taxon>
        <taxon>Funariaceae</taxon>
        <taxon>Physcomitrium</taxon>
    </lineage>
</organism>
<dbReference type="EMBL" id="ABEU02000007">
    <property type="status" value="NOT_ANNOTATED_CDS"/>
    <property type="molecule type" value="Genomic_DNA"/>
</dbReference>
<feature type="region of interest" description="Disordered" evidence="1">
    <location>
        <begin position="971"/>
        <end position="1004"/>
    </location>
</feature>
<dbReference type="GO" id="GO:0009986">
    <property type="term" value="C:cell surface"/>
    <property type="evidence" value="ECO:0000318"/>
    <property type="project" value="GO_Central"/>
</dbReference>
<evidence type="ECO:0000313" key="3">
    <source>
        <dbReference type="Proteomes" id="UP000006727"/>
    </source>
</evidence>
<reference evidence="2" key="3">
    <citation type="submission" date="2020-12" db="UniProtKB">
        <authorList>
            <consortium name="EnsemblPlants"/>
        </authorList>
    </citation>
    <scope>IDENTIFICATION</scope>
</reference>
<feature type="compositionally biased region" description="Polar residues" evidence="1">
    <location>
        <begin position="881"/>
        <end position="918"/>
    </location>
</feature>
<feature type="region of interest" description="Disordered" evidence="1">
    <location>
        <begin position="1347"/>
        <end position="1389"/>
    </location>
</feature>
<feature type="compositionally biased region" description="Low complexity" evidence="1">
    <location>
        <begin position="933"/>
        <end position="950"/>
    </location>
</feature>
<dbReference type="InParanoid" id="A0A7I3Z577"/>
<sequence>MDKRNYRSSHKTINNKDYAEYERRRTTWHPSEAMEKKTYNINGNPFKGNQMQQSTANGVQYELDPNDESYGYYNDSAIKGSLESPSFTNEMVESENYNEFPLQPTQEFGDPSSDQQYPTTIYYGDQMESSPYQSSHQSVANASIEQPTDASYEEWENDNMSSQSMYVSNQQLIDNQSTQQLMNDLSTQQSIPQNQLYEDENVSPYKSIQTSNENVLVRQSMANNSYIPSNENASKQEFMENPSIENFVATKSNRQSIGAPTYFNDNNAQIFHDNGLSPYDSIHKSIDNLTLNLQKLNQPKINEFVQPSTRQSMANKSISPSIQQSIGNQFIELSTSQSLANEHMQPSPQQFMENESMQLASQESILNQSIQPSTQHSMENKSMKPLIQESIDNQSKQQLIRQSMANQSMQQSTRQSMENKFMQPSIRQSIGNKVIQPSTQQSIANEYMQPSTRQSTTNDYIQPSTRQSTANDYIQPSTRQSTINDYIQPSTRQSIANDYIQPSTRQSIANDYIQPSTCQSIANNYIQPSTRQSRTNEYMQPSTRQSIANDYMQPSTCQSIANDYIQPSTRQSIANDYIQPSTRQSIANDYIQPSTRQSTTNEYMQPSTRQSTANEYMQPSTRQSIANDYIQPSTRQSIANDYIQPSTRQSIANDYIQPSTRQSTANEYMQPSTRQSTAIEYMQPSTRQFAAYEYMQPSTRQSAPNEYMQLSTRQSAPNEYMQLPTRQSMANQFKQPSTQQSTTNEYMQPSNRQSMVKQFKQQSTRQSMANQFKQPSSGESMANQFKKPSTQQSMDSQSMQPSTRISMENQSIQPSAIENENYKVNKNELQLEEVYNRQSPYRSSYKSTNNPSIRQSMANKLHQKSINDYSIKQQLDNQSTNDVSHLNNTLPIKSNRQSTATKSNRPSSQDGHLSYSRTIESENDIIPSKSKRQSTTSRSMQQSRSTSPRMQDAEVFENKDPLDMHYYTSDQQSLENSSNQHSMPNQSTKQSMVLRSNHQSTTTERYIPQEIISDETSFQTNRQPMANKSLPQISSNKYVDQSNSNGFENEKNSLEDRPTLNQFQCKSNRQSMTDHNVPQLQGIRSNRQSMGNRSMRPSHAQHQQDHINIIQHDIPQNKQSVTNQSIEKPTAGIHEKIHKFEDEICSNHILMGNKAGCQSTGNRSKQQFIQKRAAHHSNIEGPNFQYQNLNNEPFLVQQSAKNQYAQKPHGDRSNKQSVVTKSLRPSSTDNYDNAPNQTTENNSFQNQQLVDERSTSTNFNVQNQMTEDQNYPKSVSYRSTHRSVADGSNFNSQTGDNELRSTRQSIGNRSNPRFSEARSSRKSMEKDQNLKHQIMNDNVQLNESLYIPTRQSTSTRSTRQSRSSGNKSRQQSMGNRSARVSTAPKYASQPEIFNEENVIKVKPTSMGNVSIHQSMARGGPDYQRNIRNNEDCAVNPLYQSTRQSTANNQANPISPGNPPFNNSIPNELHEDLTSKVSTYSADQFGSNVNEKGLSSNVESSPNVASPSTFVTLEVRSNVQKDSLDKFLVGGWDSVTLKIPPEMHSLLHGIRNSLSSDNPEINLEHRMPNMGEEHDANCSANIRIVYSGLYNSKKESINDDVYEQSPVSHTHFRADNSNCLGCNVEKEQSTVRFDVQKT</sequence>
<accession>A0A7I3Z577</accession>
<feature type="region of interest" description="Disordered" evidence="1">
    <location>
        <begin position="1260"/>
        <end position="1330"/>
    </location>
</feature>
<proteinExistence type="predicted"/>
<dbReference type="PANTHER" id="PTHR31192">
    <property type="entry name" value="SPERM-SPECIFIC FAMILY, CLASS Q"/>
    <property type="match status" value="1"/>
</dbReference>
<feature type="compositionally biased region" description="Polar residues" evidence="1">
    <location>
        <begin position="1260"/>
        <end position="1278"/>
    </location>
</feature>
<reference evidence="2 3" key="2">
    <citation type="journal article" date="2018" name="Plant J.">
        <title>The Physcomitrella patens chromosome-scale assembly reveals moss genome structure and evolution.</title>
        <authorList>
            <person name="Lang D."/>
            <person name="Ullrich K.K."/>
            <person name="Murat F."/>
            <person name="Fuchs J."/>
            <person name="Jenkins J."/>
            <person name="Haas F.B."/>
            <person name="Piednoel M."/>
            <person name="Gundlach H."/>
            <person name="Van Bel M."/>
            <person name="Meyberg R."/>
            <person name="Vives C."/>
            <person name="Morata J."/>
            <person name="Symeonidi A."/>
            <person name="Hiss M."/>
            <person name="Muchero W."/>
            <person name="Kamisugi Y."/>
            <person name="Saleh O."/>
            <person name="Blanc G."/>
            <person name="Decker E.L."/>
            <person name="van Gessel N."/>
            <person name="Grimwood J."/>
            <person name="Hayes R.D."/>
            <person name="Graham S.W."/>
            <person name="Gunter L.E."/>
            <person name="McDaniel S.F."/>
            <person name="Hoernstein S.N.W."/>
            <person name="Larsson A."/>
            <person name="Li F.W."/>
            <person name="Perroud P.F."/>
            <person name="Phillips J."/>
            <person name="Ranjan P."/>
            <person name="Rokshar D.S."/>
            <person name="Rothfels C.J."/>
            <person name="Schneider L."/>
            <person name="Shu S."/>
            <person name="Stevenson D.W."/>
            <person name="Thummler F."/>
            <person name="Tillich M."/>
            <person name="Villarreal Aguilar J.C."/>
            <person name="Widiez T."/>
            <person name="Wong G.K."/>
            <person name="Wymore A."/>
            <person name="Zhang Y."/>
            <person name="Zimmer A.D."/>
            <person name="Quatrano R.S."/>
            <person name="Mayer K.F.X."/>
            <person name="Goodstein D."/>
            <person name="Casacuberta J.M."/>
            <person name="Vandepoele K."/>
            <person name="Reski R."/>
            <person name="Cuming A.C."/>
            <person name="Tuskan G.A."/>
            <person name="Maumus F."/>
            <person name="Salse J."/>
            <person name="Schmutz J."/>
            <person name="Rensing S.A."/>
        </authorList>
    </citation>
    <scope>NUCLEOTIDE SEQUENCE [LARGE SCALE GENOMIC DNA]</scope>
    <source>
        <strain evidence="2 3">cv. Gransden 2004</strain>
    </source>
</reference>
<feature type="compositionally biased region" description="Low complexity" evidence="1">
    <location>
        <begin position="1349"/>
        <end position="1364"/>
    </location>
</feature>
<feature type="region of interest" description="Disordered" evidence="1">
    <location>
        <begin position="729"/>
        <end position="808"/>
    </location>
</feature>
<keyword evidence="3" id="KW-1185">Reference proteome</keyword>
<evidence type="ECO:0000256" key="1">
    <source>
        <dbReference type="SAM" id="MobiDB-lite"/>
    </source>
</evidence>
<feature type="compositionally biased region" description="Basic residues" evidence="1">
    <location>
        <begin position="1"/>
        <end position="10"/>
    </location>
</feature>
<feature type="region of interest" description="Disordered" evidence="1">
    <location>
        <begin position="1201"/>
        <end position="1245"/>
    </location>
</feature>
<feature type="compositionally biased region" description="Basic and acidic residues" evidence="1">
    <location>
        <begin position="1315"/>
        <end position="1330"/>
    </location>
</feature>
<feature type="compositionally biased region" description="Polar residues" evidence="1">
    <location>
        <begin position="729"/>
        <end position="787"/>
    </location>
</feature>
<feature type="compositionally biased region" description="Polar residues" evidence="1">
    <location>
        <begin position="1215"/>
        <end position="1245"/>
    </location>
</feature>
<feature type="compositionally biased region" description="Polar residues" evidence="1">
    <location>
        <begin position="1286"/>
        <end position="1313"/>
    </location>
</feature>
<feature type="region of interest" description="Disordered" evidence="1">
    <location>
        <begin position="1"/>
        <end position="23"/>
    </location>
</feature>
<evidence type="ECO:0000313" key="2">
    <source>
        <dbReference type="EnsemblPlants" id="PAC:32924099.CDS.1"/>
    </source>
</evidence>